<dbReference type="CDD" id="cd00880">
    <property type="entry name" value="Era_like"/>
    <property type="match status" value="1"/>
</dbReference>
<dbReference type="SUPFAM" id="SSF52540">
    <property type="entry name" value="P-loop containing nucleoside triphosphate hydrolases"/>
    <property type="match status" value="1"/>
</dbReference>
<dbReference type="InterPro" id="IPR027417">
    <property type="entry name" value="P-loop_NTPase"/>
</dbReference>
<dbReference type="STRING" id="1851148.SMSP2_02767"/>
<feature type="domain" description="Hydrogen maturase F tetramerization" evidence="3">
    <location>
        <begin position="280"/>
        <end position="395"/>
    </location>
</feature>
<evidence type="ECO:0000259" key="1">
    <source>
        <dbReference type="Pfam" id="PF01926"/>
    </source>
</evidence>
<dbReference type="PANTHER" id="PTHR42714">
    <property type="entry name" value="TRNA MODIFICATION GTPASE GTPBP3"/>
    <property type="match status" value="1"/>
</dbReference>
<dbReference type="InterPro" id="IPR040644">
    <property type="entry name" value="HydF_tetramer"/>
</dbReference>
<dbReference type="GO" id="GO:0005525">
    <property type="term" value="F:GTP binding"/>
    <property type="evidence" value="ECO:0007669"/>
    <property type="project" value="InterPro"/>
</dbReference>
<name>A0A1Q2MI95_9BACT</name>
<dbReference type="GO" id="GO:0030488">
    <property type="term" value="P:tRNA methylation"/>
    <property type="evidence" value="ECO:0007669"/>
    <property type="project" value="TreeGrafter"/>
</dbReference>
<dbReference type="GO" id="GO:0005737">
    <property type="term" value="C:cytoplasm"/>
    <property type="evidence" value="ECO:0007669"/>
    <property type="project" value="TreeGrafter"/>
</dbReference>
<dbReference type="Pfam" id="PF01926">
    <property type="entry name" value="MMR_HSR1"/>
    <property type="match status" value="1"/>
</dbReference>
<evidence type="ECO:0000313" key="4">
    <source>
        <dbReference type="EMBL" id="AQQ72384.1"/>
    </source>
</evidence>
<evidence type="ECO:0000259" key="2">
    <source>
        <dbReference type="Pfam" id="PF18128"/>
    </source>
</evidence>
<feature type="domain" description="Hydrogen maturase F dimerization" evidence="2">
    <location>
        <begin position="178"/>
        <end position="275"/>
    </location>
</feature>
<dbReference type="PANTHER" id="PTHR42714:SF6">
    <property type="entry name" value="TRANSLATION INITIATION FACTOR IF-2"/>
    <property type="match status" value="1"/>
</dbReference>
<dbReference type="EMBL" id="CP019646">
    <property type="protein sequence ID" value="AQQ72384.1"/>
    <property type="molecule type" value="Genomic_DNA"/>
</dbReference>
<reference evidence="5" key="1">
    <citation type="submission" date="2017-02" db="EMBL/GenBank/DDBJ databases">
        <title>Comparative genomics and description of representatives of a novel lineage of planctomycetes thriving in anoxic sediments.</title>
        <authorList>
            <person name="Spring S."/>
            <person name="Bunk B."/>
            <person name="Sproer C."/>
        </authorList>
    </citation>
    <scope>NUCLEOTIDE SEQUENCE [LARGE SCALE GENOMIC DNA]</scope>
    <source>
        <strain evidence="5">SM-Chi-D1</strain>
    </source>
</reference>
<dbReference type="Gene3D" id="3.40.50.11420">
    <property type="match status" value="1"/>
</dbReference>
<dbReference type="InterPro" id="IPR041606">
    <property type="entry name" value="HydF_dimer"/>
</dbReference>
<dbReference type="AlphaFoldDB" id="A0A1Q2MI95"/>
<evidence type="ECO:0000313" key="5">
    <source>
        <dbReference type="Proteomes" id="UP000188181"/>
    </source>
</evidence>
<dbReference type="RefSeq" id="WP_146684579.1">
    <property type="nucleotide sequence ID" value="NZ_CP019646.1"/>
</dbReference>
<dbReference type="GO" id="GO:0002098">
    <property type="term" value="P:tRNA wobble uridine modification"/>
    <property type="evidence" value="ECO:0007669"/>
    <property type="project" value="TreeGrafter"/>
</dbReference>
<dbReference type="Gene3D" id="3.40.50.300">
    <property type="entry name" value="P-loop containing nucleotide triphosphate hydrolases"/>
    <property type="match status" value="1"/>
</dbReference>
<dbReference type="InterPro" id="IPR023873">
    <property type="entry name" value="FeFe-hyd_GTPase_HydF"/>
</dbReference>
<dbReference type="Pfam" id="PF18133">
    <property type="entry name" value="HydF_tetramer"/>
    <property type="match status" value="1"/>
</dbReference>
<sequence>MQKTPKGLRLHIGIFGKRNAGKSSILNRLTGQDTSIVSDFAGTTTDPVEKPMELLPLGPVLFIDTAGIDDDSALGDKRIERSMAVIKRTDLAVIVAEPGTWSVFEDDLVHQLRRLDIPVLAVINKTDIASPTEQDIEYIKSKCDGLCLASAVDNSGFTELRRLIVETVPEEYLTTPPIVSDLVRPGGAAVLVVPIDKEAPKGRLILPQVQSIRDLLDGDSVAIVTKERELFRTLEMLKQKPDIVVTDSQAFLKVAADTPDDIPMTSFSILFARLKADLAEMVRGAMTIENLRPGDKIMIAESCTHHPITDDIGTVKIPRWLRQYVGGSLEIDHWRGHDWPQNIAEYKLIIHCGACMWNRREMLSRLISAREYNVPMTNYGLTIAFTLGIFERALGPFPEAMDVYRQMKKSGTDD</sequence>
<dbReference type="Proteomes" id="UP000188181">
    <property type="component" value="Chromosome"/>
</dbReference>
<dbReference type="Pfam" id="PF18128">
    <property type="entry name" value="HydF_dimer"/>
    <property type="match status" value="1"/>
</dbReference>
<feature type="domain" description="G" evidence="1">
    <location>
        <begin position="11"/>
        <end position="125"/>
    </location>
</feature>
<dbReference type="InterPro" id="IPR005225">
    <property type="entry name" value="Small_GTP-bd"/>
</dbReference>
<accession>A0A1Q2MI95</accession>
<evidence type="ECO:0000259" key="3">
    <source>
        <dbReference type="Pfam" id="PF18133"/>
    </source>
</evidence>
<proteinExistence type="predicted"/>
<dbReference type="Gene3D" id="3.40.50.11410">
    <property type="match status" value="1"/>
</dbReference>
<protein>
    <submittedName>
        <fullName evidence="4">Putative GTPase</fullName>
    </submittedName>
</protein>
<gene>
    <name evidence="4" type="primary">era</name>
    <name evidence="4" type="ORF">SMSP2_02767</name>
</gene>
<dbReference type="KEGG" id="pbas:SMSP2_02767"/>
<dbReference type="OrthoDB" id="9811338at2"/>
<dbReference type="NCBIfam" id="TIGR03918">
    <property type="entry name" value="GTP_HydF"/>
    <property type="match status" value="1"/>
</dbReference>
<organism evidence="4 5">
    <name type="scientific">Limihaloglobus sulfuriphilus</name>
    <dbReference type="NCBI Taxonomy" id="1851148"/>
    <lineage>
        <taxon>Bacteria</taxon>
        <taxon>Pseudomonadati</taxon>
        <taxon>Planctomycetota</taxon>
        <taxon>Phycisphaerae</taxon>
        <taxon>Sedimentisphaerales</taxon>
        <taxon>Sedimentisphaeraceae</taxon>
        <taxon>Limihaloglobus</taxon>
    </lineage>
</organism>
<keyword evidence="5" id="KW-1185">Reference proteome</keyword>
<dbReference type="NCBIfam" id="TIGR00231">
    <property type="entry name" value="small_GTP"/>
    <property type="match status" value="1"/>
</dbReference>
<dbReference type="InterPro" id="IPR006073">
    <property type="entry name" value="GTP-bd"/>
</dbReference>